<evidence type="ECO:0000313" key="4">
    <source>
        <dbReference type="Proteomes" id="UP000065807"/>
    </source>
</evidence>
<dbReference type="Pfam" id="PF01078">
    <property type="entry name" value="Mg_chelatase"/>
    <property type="match status" value="1"/>
</dbReference>
<dbReference type="SUPFAM" id="SSF52540">
    <property type="entry name" value="P-loop containing nucleoside triphosphate hydrolases"/>
    <property type="match status" value="1"/>
</dbReference>
<feature type="domain" description="AAA+ ATPase" evidence="2">
    <location>
        <begin position="209"/>
        <end position="382"/>
    </location>
</feature>
<dbReference type="Gene3D" id="3.30.230.10">
    <property type="match status" value="1"/>
</dbReference>
<dbReference type="InterPro" id="IPR003593">
    <property type="entry name" value="AAA+_ATPase"/>
</dbReference>
<dbReference type="EMBL" id="AP014924">
    <property type="protein sequence ID" value="BAS27487.1"/>
    <property type="molecule type" value="Genomic_DNA"/>
</dbReference>
<sequence length="495" mass="52689">MLARLWSATLIGVEGRPVQVEVDLQNGLPAFEVVGLPGTAVLESRDRVRSALRNSGFEMPLGRLTVNLAPADLRKEGPAFDLPMAVGILVATARVPPGRAAAHAFLGELGLDGSLRPVAGVLAAAEAVREHVESLAVPAGNGSEGALSGLPALEFTHLAEVVAYLRGDRTPRPSVPLPPDDREAAPAPGLEAVAGQAQAKRALEVAAAGGHPLVMVGPPGVGKTLLAERLGGLLPPLSEAEAYEVTKIHSIAGLLPPGAGLMRRPPVRRVHPSAGGAALVGGGVPPRPGEVSLAHRGVLFLDEMPEFSPQVLDALRQPLESGWIELSRGRYHVRFPARFLLVGAGNPCPCGQWGFGACRCSDGILARYRRRLSGPLQDRVDLWVSVEPPRGDDLFQAPRDETVRAVERVRQARRRQAERYGRGILNAAAEGGARSFAPDPRVRRLVEQALDGRLISARGAVRLLRVARTLADLDGSEQVREEHAAEALQYRRPPW</sequence>
<dbReference type="PATRIC" id="fig|1555112.3.peg.1674"/>
<organism evidence="3 4">
    <name type="scientific">Limnochorda pilosa</name>
    <dbReference type="NCBI Taxonomy" id="1555112"/>
    <lineage>
        <taxon>Bacteria</taxon>
        <taxon>Bacillati</taxon>
        <taxon>Bacillota</taxon>
        <taxon>Limnochordia</taxon>
        <taxon>Limnochordales</taxon>
        <taxon>Limnochordaceae</taxon>
        <taxon>Limnochorda</taxon>
    </lineage>
</organism>
<dbReference type="KEGG" id="lpil:LIP_1641"/>
<proteinExistence type="inferred from homology"/>
<evidence type="ECO:0000313" key="3">
    <source>
        <dbReference type="EMBL" id="BAS27487.1"/>
    </source>
</evidence>
<dbReference type="Pfam" id="PF13335">
    <property type="entry name" value="Mg_chelatase_C"/>
    <property type="match status" value="1"/>
</dbReference>
<dbReference type="AlphaFoldDB" id="A0A0K2SKE3"/>
<evidence type="ECO:0000256" key="1">
    <source>
        <dbReference type="ARBA" id="ARBA00006354"/>
    </source>
</evidence>
<dbReference type="InterPro" id="IPR020568">
    <property type="entry name" value="Ribosomal_Su5_D2-typ_SF"/>
</dbReference>
<dbReference type="InterPro" id="IPR025158">
    <property type="entry name" value="Mg_chelat-rel_C"/>
</dbReference>
<dbReference type="InterPro" id="IPR000523">
    <property type="entry name" value="Mg_chelatse_chII-like_cat_dom"/>
</dbReference>
<reference evidence="4" key="1">
    <citation type="submission" date="2015-07" db="EMBL/GenBank/DDBJ databases">
        <title>Complete genome sequence and phylogenetic analysis of Limnochorda pilosa.</title>
        <authorList>
            <person name="Watanabe M."/>
            <person name="Kojima H."/>
            <person name="Fukui M."/>
        </authorList>
    </citation>
    <scope>NUCLEOTIDE SEQUENCE [LARGE SCALE GENOMIC DNA]</scope>
    <source>
        <strain evidence="4">HC45</strain>
    </source>
</reference>
<gene>
    <name evidence="3" type="ORF">LIP_1641</name>
</gene>
<keyword evidence="4" id="KW-1185">Reference proteome</keyword>
<dbReference type="PANTHER" id="PTHR32039:SF7">
    <property type="entry name" value="COMPETENCE PROTEIN COMM"/>
    <property type="match status" value="1"/>
</dbReference>
<dbReference type="InterPro" id="IPR027417">
    <property type="entry name" value="P-loop_NTPase"/>
</dbReference>
<dbReference type="Gene3D" id="3.40.50.300">
    <property type="entry name" value="P-loop containing nucleotide triphosphate hydrolases"/>
    <property type="match status" value="1"/>
</dbReference>
<dbReference type="Pfam" id="PF13541">
    <property type="entry name" value="ChlI"/>
    <property type="match status" value="1"/>
</dbReference>
<dbReference type="PANTHER" id="PTHR32039">
    <property type="entry name" value="MAGNESIUM-CHELATASE SUBUNIT CHLI"/>
    <property type="match status" value="1"/>
</dbReference>
<dbReference type="GO" id="GO:0005524">
    <property type="term" value="F:ATP binding"/>
    <property type="evidence" value="ECO:0007669"/>
    <property type="project" value="InterPro"/>
</dbReference>
<dbReference type="SMART" id="SM00382">
    <property type="entry name" value="AAA"/>
    <property type="match status" value="1"/>
</dbReference>
<dbReference type="InterPro" id="IPR014721">
    <property type="entry name" value="Ribsml_uS5_D2-typ_fold_subgr"/>
</dbReference>
<accession>A0A0K2SKE3</accession>
<dbReference type="STRING" id="1555112.LIP_1641"/>
<protein>
    <submittedName>
        <fullName evidence="3">Magnesium chelatase</fullName>
    </submittedName>
</protein>
<reference evidence="4" key="2">
    <citation type="journal article" date="2016" name="Int. J. Syst. Evol. Microbiol.">
        <title>Complete genome sequence and cell structure of Limnochorda pilosa, a Gram-negative spore-former within the phylum Firmicutes.</title>
        <authorList>
            <person name="Watanabe M."/>
            <person name="Kojima H."/>
            <person name="Fukui M."/>
        </authorList>
    </citation>
    <scope>NUCLEOTIDE SEQUENCE [LARGE SCALE GENOMIC DNA]</scope>
    <source>
        <strain evidence="4">HC45</strain>
    </source>
</reference>
<dbReference type="RefSeq" id="WP_068136409.1">
    <property type="nucleotide sequence ID" value="NZ_AP014924.1"/>
</dbReference>
<evidence type="ECO:0000259" key="2">
    <source>
        <dbReference type="SMART" id="SM00382"/>
    </source>
</evidence>
<name>A0A0K2SKE3_LIMPI</name>
<dbReference type="CDD" id="cd00009">
    <property type="entry name" value="AAA"/>
    <property type="match status" value="1"/>
</dbReference>
<dbReference type="InterPro" id="IPR045006">
    <property type="entry name" value="CHLI-like"/>
</dbReference>
<dbReference type="OrthoDB" id="9813147at2"/>
<comment type="similarity">
    <text evidence="1">Belongs to the Mg-chelatase subunits D/I family. ComM subfamily.</text>
</comment>
<dbReference type="InterPro" id="IPR004482">
    <property type="entry name" value="Mg_chelat-rel"/>
</dbReference>
<dbReference type="NCBIfam" id="TIGR00368">
    <property type="entry name" value="YifB family Mg chelatase-like AAA ATPase"/>
    <property type="match status" value="1"/>
</dbReference>
<dbReference type="Proteomes" id="UP000065807">
    <property type="component" value="Chromosome"/>
</dbReference>
<dbReference type="SUPFAM" id="SSF54211">
    <property type="entry name" value="Ribosomal protein S5 domain 2-like"/>
    <property type="match status" value="1"/>
</dbReference>